<dbReference type="Pfam" id="PF01596">
    <property type="entry name" value="Methyltransf_3"/>
    <property type="match status" value="1"/>
</dbReference>
<dbReference type="EMBL" id="BART01015144">
    <property type="protein sequence ID" value="GAG80682.1"/>
    <property type="molecule type" value="Genomic_DNA"/>
</dbReference>
<keyword evidence="2" id="KW-0808">Transferase</keyword>
<dbReference type="Gene3D" id="3.40.50.150">
    <property type="entry name" value="Vaccinia Virus protein VP39"/>
    <property type="match status" value="1"/>
</dbReference>
<keyword evidence="3" id="KW-0949">S-adenosyl-L-methionine</keyword>
<dbReference type="GO" id="GO:0008171">
    <property type="term" value="F:O-methyltransferase activity"/>
    <property type="evidence" value="ECO:0007669"/>
    <property type="project" value="InterPro"/>
</dbReference>
<reference evidence="4" key="1">
    <citation type="journal article" date="2014" name="Front. Microbiol.">
        <title>High frequency of phylogenetically diverse reductive dehalogenase-homologous genes in deep subseafloor sedimentary metagenomes.</title>
        <authorList>
            <person name="Kawai M."/>
            <person name="Futagami T."/>
            <person name="Toyoda A."/>
            <person name="Takaki Y."/>
            <person name="Nishi S."/>
            <person name="Hori S."/>
            <person name="Arai W."/>
            <person name="Tsubouchi T."/>
            <person name="Morono Y."/>
            <person name="Uchiyama I."/>
            <person name="Ito T."/>
            <person name="Fujiyama A."/>
            <person name="Inagaki F."/>
            <person name="Takami H."/>
        </authorList>
    </citation>
    <scope>NUCLEOTIDE SEQUENCE</scope>
    <source>
        <strain evidence="4">Expedition CK06-06</strain>
    </source>
</reference>
<name>X1BHJ4_9ZZZZ</name>
<evidence type="ECO:0000256" key="1">
    <source>
        <dbReference type="ARBA" id="ARBA00022603"/>
    </source>
</evidence>
<proteinExistence type="predicted"/>
<evidence type="ECO:0000313" key="4">
    <source>
        <dbReference type="EMBL" id="GAG80682.1"/>
    </source>
</evidence>
<dbReference type="GO" id="GO:0032259">
    <property type="term" value="P:methylation"/>
    <property type="evidence" value="ECO:0007669"/>
    <property type="project" value="UniProtKB-KW"/>
</dbReference>
<comment type="caution">
    <text evidence="4">The sequence shown here is derived from an EMBL/GenBank/DDBJ whole genome shotgun (WGS) entry which is preliminary data.</text>
</comment>
<evidence type="ECO:0008006" key="5">
    <source>
        <dbReference type="Google" id="ProtNLM"/>
    </source>
</evidence>
<keyword evidence="1" id="KW-0489">Methyltransferase</keyword>
<dbReference type="SUPFAM" id="SSF53335">
    <property type="entry name" value="S-adenosyl-L-methionine-dependent methyltransferases"/>
    <property type="match status" value="1"/>
</dbReference>
<evidence type="ECO:0000256" key="2">
    <source>
        <dbReference type="ARBA" id="ARBA00022679"/>
    </source>
</evidence>
<dbReference type="AlphaFoldDB" id="X1BHJ4"/>
<accession>X1BHJ4</accession>
<dbReference type="InterPro" id="IPR002935">
    <property type="entry name" value="SAM_O-MeTrfase"/>
</dbReference>
<organism evidence="4">
    <name type="scientific">marine sediment metagenome</name>
    <dbReference type="NCBI Taxonomy" id="412755"/>
    <lineage>
        <taxon>unclassified sequences</taxon>
        <taxon>metagenomes</taxon>
        <taxon>ecological metagenomes</taxon>
    </lineage>
</organism>
<evidence type="ECO:0000256" key="3">
    <source>
        <dbReference type="ARBA" id="ARBA00022691"/>
    </source>
</evidence>
<gene>
    <name evidence="4" type="ORF">S01H4_29491</name>
</gene>
<protein>
    <recommendedName>
        <fullName evidence="5">O-methyltransferase domain-containing protein</fullName>
    </recommendedName>
</protein>
<feature type="non-terminal residue" evidence="4">
    <location>
        <position position="1"/>
    </location>
</feature>
<dbReference type="InterPro" id="IPR029063">
    <property type="entry name" value="SAM-dependent_MTases_sf"/>
</dbReference>
<sequence>GDALKLIPELQYNFDLVFIDAAKYEYPQYIKTLENKLESGALIIADNIFYKNKIFKRGVDMISSSSEIATPILLSPISNPRILIFLS</sequence>